<comment type="similarity">
    <text evidence="1">Belongs to the short-chain dehydrogenases/reductases (SDR) family.</text>
</comment>
<dbReference type="PANTHER" id="PTHR42760">
    <property type="entry name" value="SHORT-CHAIN DEHYDROGENASES/REDUCTASES FAMILY MEMBER"/>
    <property type="match status" value="1"/>
</dbReference>
<dbReference type="STRING" id="1963862.B4O97_13785"/>
<keyword evidence="3" id="KW-1185">Reference proteome</keyword>
<dbReference type="AlphaFoldDB" id="A0A1Y1RVS3"/>
<dbReference type="Gene3D" id="3.40.50.720">
    <property type="entry name" value="NAD(P)-binding Rossmann-like Domain"/>
    <property type="match status" value="1"/>
</dbReference>
<name>A0A1Y1RVS3_9SPIO</name>
<dbReference type="InterPro" id="IPR036291">
    <property type="entry name" value="NAD(P)-bd_dom_sf"/>
</dbReference>
<protein>
    <submittedName>
        <fullName evidence="2">Cyclopentanol dehydrogenase</fullName>
    </submittedName>
</protein>
<dbReference type="NCBIfam" id="NF005559">
    <property type="entry name" value="PRK07231.1"/>
    <property type="match status" value="1"/>
</dbReference>
<dbReference type="SUPFAM" id="SSF51735">
    <property type="entry name" value="NAD(P)-binding Rossmann-fold domains"/>
    <property type="match status" value="1"/>
</dbReference>
<dbReference type="InterPro" id="IPR002347">
    <property type="entry name" value="SDR_fam"/>
</dbReference>
<dbReference type="GO" id="GO:0016616">
    <property type="term" value="F:oxidoreductase activity, acting on the CH-OH group of donors, NAD or NADP as acceptor"/>
    <property type="evidence" value="ECO:0007669"/>
    <property type="project" value="TreeGrafter"/>
</dbReference>
<dbReference type="OrthoDB" id="1999550at2"/>
<dbReference type="CDD" id="cd05233">
    <property type="entry name" value="SDR_c"/>
    <property type="match status" value="1"/>
</dbReference>
<dbReference type="EMBL" id="MWQY01000015">
    <property type="protein sequence ID" value="ORC34145.1"/>
    <property type="molecule type" value="Genomic_DNA"/>
</dbReference>
<dbReference type="PRINTS" id="PR00081">
    <property type="entry name" value="GDHRDH"/>
</dbReference>
<dbReference type="PRINTS" id="PR00080">
    <property type="entry name" value="SDRFAMILY"/>
</dbReference>
<dbReference type="PANTHER" id="PTHR42760:SF122">
    <property type="entry name" value="NAD(P)-BINDING PROTEIN"/>
    <property type="match status" value="1"/>
</dbReference>
<sequence length="250" mass="27180">MRLENKTALITGGAQGIGREIARTFTREGAFVYIADINVEHAEEATRELQSSGGRAASVKLDVTQESDWIRAVGEIVKERGRIDILVNNAGITKRQPLTDLPVEEWDQIMAINARGPFLGIKHVIPVMRRNGGGSIVNMSSICGLVGHKFSGESYIVSKGAVTLMTRAVAVKYAKDQIRCNSVHPSTADTAIMRDLFKDPDKRQERIDEIPLGRMAKTEEIANAVLFLASDEASFITGVALPVDGGLTAY</sequence>
<reference evidence="2 3" key="1">
    <citation type="submission" date="2017-03" db="EMBL/GenBank/DDBJ databases">
        <title>Draft Genome sequence of Marispirochaeta sp. strain JC444.</title>
        <authorList>
            <person name="Shivani Y."/>
            <person name="Subhash Y."/>
            <person name="Sasikala C."/>
            <person name="Ramana C."/>
        </authorList>
    </citation>
    <scope>NUCLEOTIDE SEQUENCE [LARGE SCALE GENOMIC DNA]</scope>
    <source>
        <strain evidence="2 3">JC444</strain>
    </source>
</reference>
<comment type="caution">
    <text evidence="2">The sequence shown here is derived from an EMBL/GenBank/DDBJ whole genome shotgun (WGS) entry which is preliminary data.</text>
</comment>
<dbReference type="GO" id="GO:0048038">
    <property type="term" value="F:quinone binding"/>
    <property type="evidence" value="ECO:0007669"/>
    <property type="project" value="TreeGrafter"/>
</dbReference>
<dbReference type="RefSeq" id="WP_083051667.1">
    <property type="nucleotide sequence ID" value="NZ_MWQY01000015.1"/>
</dbReference>
<dbReference type="Proteomes" id="UP000192343">
    <property type="component" value="Unassembled WGS sequence"/>
</dbReference>
<dbReference type="Pfam" id="PF13561">
    <property type="entry name" value="adh_short_C2"/>
    <property type="match status" value="1"/>
</dbReference>
<evidence type="ECO:0000313" key="3">
    <source>
        <dbReference type="Proteomes" id="UP000192343"/>
    </source>
</evidence>
<dbReference type="FunFam" id="3.40.50.720:FF:000084">
    <property type="entry name" value="Short-chain dehydrogenase reductase"/>
    <property type="match status" value="1"/>
</dbReference>
<gene>
    <name evidence="2" type="ORF">B4O97_13785</name>
</gene>
<organism evidence="2 3">
    <name type="scientific">Marispirochaeta aestuarii</name>
    <dbReference type="NCBI Taxonomy" id="1963862"/>
    <lineage>
        <taxon>Bacteria</taxon>
        <taxon>Pseudomonadati</taxon>
        <taxon>Spirochaetota</taxon>
        <taxon>Spirochaetia</taxon>
        <taxon>Spirochaetales</taxon>
        <taxon>Spirochaetaceae</taxon>
        <taxon>Marispirochaeta</taxon>
    </lineage>
</organism>
<evidence type="ECO:0000256" key="1">
    <source>
        <dbReference type="ARBA" id="ARBA00006484"/>
    </source>
</evidence>
<proteinExistence type="inferred from homology"/>
<dbReference type="GO" id="GO:0006633">
    <property type="term" value="P:fatty acid biosynthetic process"/>
    <property type="evidence" value="ECO:0007669"/>
    <property type="project" value="TreeGrafter"/>
</dbReference>
<accession>A0A1Y1RVS3</accession>
<evidence type="ECO:0000313" key="2">
    <source>
        <dbReference type="EMBL" id="ORC34145.1"/>
    </source>
</evidence>